<dbReference type="EMBL" id="KF648558">
    <property type="protein sequence ID" value="AGZ84969.1"/>
    <property type="molecule type" value="Genomic_DNA"/>
</dbReference>
<feature type="domain" description="Shedu protein SduA C-terminal" evidence="1">
    <location>
        <begin position="32"/>
        <end position="182"/>
    </location>
</feature>
<dbReference type="AlphaFoldDB" id="A0A067YBY7"/>
<dbReference type="RefSeq" id="WP_032073189.1">
    <property type="nucleotide sequence ID" value="NC_025197.1"/>
</dbReference>
<reference evidence="2" key="2">
    <citation type="journal article" date="2014" name="PLoS Negl. Trop. Dis.">
        <title>Isolation and Characterization of Two Novel Plasmids from Pathogenic Leptospira interrogans Serogroup Canicola Serovar Canicola Strain Gui44.</title>
        <authorList>
            <person name="Zhu W.N."/>
            <person name="Huang L.L."/>
            <person name="Zeng L.B."/>
            <person name="Zhuang X.R."/>
            <person name="Chen C.Y."/>
            <person name="Wang Y.Z."/>
            <person name="Qin J.H."/>
            <person name="Zhu Y.Z."/>
            <person name="Guo X.K."/>
        </authorList>
    </citation>
    <scope>NUCLEOTIDE SEQUENCE</scope>
    <source>
        <strain evidence="2">Gui44</strain>
        <plasmid evidence="2">pGui2</plasmid>
    </source>
</reference>
<keyword evidence="2" id="KW-0614">Plasmid</keyword>
<evidence type="ECO:0000259" key="1">
    <source>
        <dbReference type="Pfam" id="PF14082"/>
    </source>
</evidence>
<organism evidence="2">
    <name type="scientific">Leptospira interrogans serovar Canicola</name>
    <dbReference type="NCBI Taxonomy" id="211880"/>
    <lineage>
        <taxon>Bacteria</taxon>
        <taxon>Pseudomonadati</taxon>
        <taxon>Spirochaetota</taxon>
        <taxon>Spirochaetia</taxon>
        <taxon>Leptospirales</taxon>
        <taxon>Leptospiraceae</taxon>
        <taxon>Leptospira</taxon>
    </lineage>
</organism>
<dbReference type="InterPro" id="IPR025359">
    <property type="entry name" value="SduA_C"/>
</dbReference>
<sequence>MIYRWSLLNHDKKILKKVKTEWNALLKNKKLTEHDYHKFLSEHAGIILSPNDFSYMVLSKIKLADDYEVDFVTIEDKRSNGMRYNLIEIESPHSPPFTKAGKPSARLTTALQQIDDWRFWIKENREQFKRLFPNETYKVFKGHLNYSFTIYIGNRENSEPFLEKRNELASERNVTIRSFDSLGDYIDFNRFSDLAPDYAAEMTEFSYEIRNQLASPFFKATNHSMWKIFLKQRKGNAHIFTWNASTIVNLREYNKLYYDFINKKYQKRCHISVHE</sequence>
<reference evidence="2" key="1">
    <citation type="submission" date="2013-09" db="EMBL/GenBank/DDBJ databases">
        <authorList>
            <person name="Huang L."/>
            <person name="Zeng L."/>
            <person name="Zhu Y."/>
            <person name="Guo X."/>
        </authorList>
    </citation>
    <scope>NUCLEOTIDE SEQUENCE</scope>
    <source>
        <strain evidence="2">Gui44</strain>
        <plasmid evidence="2">pGui2</plasmid>
    </source>
</reference>
<evidence type="ECO:0000313" key="2">
    <source>
        <dbReference type="EMBL" id="AGZ84969.1"/>
    </source>
</evidence>
<proteinExistence type="predicted"/>
<geneLocation type="plasmid" evidence="2">
    <name>pGui2</name>
</geneLocation>
<dbReference type="Pfam" id="PF14082">
    <property type="entry name" value="SduA_C"/>
    <property type="match status" value="1"/>
</dbReference>
<accession>A0A067YBY7</accession>
<protein>
    <recommendedName>
        <fullName evidence="1">Shedu protein SduA C-terminal domain-containing protein</fullName>
    </recommendedName>
</protein>
<name>A0A067YBY7_LEPIR</name>